<reference evidence="2" key="1">
    <citation type="submission" date="2021-01" db="EMBL/GenBank/DDBJ databases">
        <authorList>
            <person name="Corre E."/>
            <person name="Pelletier E."/>
            <person name="Niang G."/>
            <person name="Scheremetjew M."/>
            <person name="Finn R."/>
            <person name="Kale V."/>
            <person name="Holt S."/>
            <person name="Cochrane G."/>
            <person name="Meng A."/>
            <person name="Brown T."/>
            <person name="Cohen L."/>
        </authorList>
    </citation>
    <scope>NUCLEOTIDE SEQUENCE</scope>
    <source>
        <strain evidence="2">Isolate 1302-5</strain>
    </source>
</reference>
<gene>
    <name evidence="2" type="ORF">OAUR00152_LOCUS34803</name>
</gene>
<sequence length="116" mass="12497">MSQANVLVVPALASGKDSVEARLGHAESHRRGSSSDRAAQQVRGAVLDPHNVDEEVLIGEVGRVGPDEEARGSSDGHREGRVRFAVLVRRFVDVFHESRQTGANNTQGEGIEKKTT</sequence>
<evidence type="ECO:0000256" key="1">
    <source>
        <dbReference type="SAM" id="MobiDB-lite"/>
    </source>
</evidence>
<protein>
    <submittedName>
        <fullName evidence="2">Uncharacterized protein</fullName>
    </submittedName>
</protein>
<organism evidence="2">
    <name type="scientific">Odontella aurita</name>
    <dbReference type="NCBI Taxonomy" id="265563"/>
    <lineage>
        <taxon>Eukaryota</taxon>
        <taxon>Sar</taxon>
        <taxon>Stramenopiles</taxon>
        <taxon>Ochrophyta</taxon>
        <taxon>Bacillariophyta</taxon>
        <taxon>Mediophyceae</taxon>
        <taxon>Biddulphiophycidae</taxon>
        <taxon>Eupodiscales</taxon>
        <taxon>Odontellaceae</taxon>
        <taxon>Odontella</taxon>
    </lineage>
</organism>
<feature type="compositionally biased region" description="Basic and acidic residues" evidence="1">
    <location>
        <begin position="21"/>
        <end position="34"/>
    </location>
</feature>
<dbReference type="AlphaFoldDB" id="A0A7S4NAU6"/>
<feature type="region of interest" description="Disordered" evidence="1">
    <location>
        <begin position="21"/>
        <end position="49"/>
    </location>
</feature>
<name>A0A7S4NAU6_9STRA</name>
<dbReference type="EMBL" id="HBKQ01050442">
    <property type="protein sequence ID" value="CAE2275879.1"/>
    <property type="molecule type" value="Transcribed_RNA"/>
</dbReference>
<proteinExistence type="predicted"/>
<evidence type="ECO:0000313" key="2">
    <source>
        <dbReference type="EMBL" id="CAE2275879.1"/>
    </source>
</evidence>
<accession>A0A7S4NAU6</accession>